<dbReference type="AlphaFoldDB" id="A0A1F7XVZ2"/>
<dbReference type="EMBL" id="MGGD01000080">
    <property type="protein sequence ID" value="OGM19130.1"/>
    <property type="molecule type" value="Genomic_DNA"/>
</dbReference>
<evidence type="ECO:0000313" key="2">
    <source>
        <dbReference type="Proteomes" id="UP000176741"/>
    </source>
</evidence>
<gene>
    <name evidence="1" type="ORF">A2771_01345</name>
</gene>
<evidence type="ECO:0000313" key="1">
    <source>
        <dbReference type="EMBL" id="OGM19130.1"/>
    </source>
</evidence>
<reference evidence="1 2" key="1">
    <citation type="journal article" date="2016" name="Nat. Commun.">
        <title>Thousands of microbial genomes shed light on interconnected biogeochemical processes in an aquifer system.</title>
        <authorList>
            <person name="Anantharaman K."/>
            <person name="Brown C.T."/>
            <person name="Hug L.A."/>
            <person name="Sharon I."/>
            <person name="Castelle C.J."/>
            <person name="Probst A.J."/>
            <person name="Thomas B.C."/>
            <person name="Singh A."/>
            <person name="Wilkins M.J."/>
            <person name="Karaoz U."/>
            <person name="Brodie E.L."/>
            <person name="Williams K.H."/>
            <person name="Hubbard S.S."/>
            <person name="Banfield J.F."/>
        </authorList>
    </citation>
    <scope>NUCLEOTIDE SEQUENCE [LARGE SCALE GENOMIC DNA]</scope>
</reference>
<proteinExistence type="predicted"/>
<comment type="caution">
    <text evidence="1">The sequence shown here is derived from an EMBL/GenBank/DDBJ whole genome shotgun (WGS) entry which is preliminary data.</text>
</comment>
<accession>A0A1F7XVZ2</accession>
<evidence type="ECO:0008006" key="3">
    <source>
        <dbReference type="Google" id="ProtNLM"/>
    </source>
</evidence>
<sequence length="376" mass="41844">MKTKFKISRILFLSLINIILTTSLFVTLSGKNSIALARSTPNILSNYPIVEALLFTPVISETFASIPIANSNPTITVHMGSYSIDHNNLTSAQIDSAIKAVVDNIPQVDFIAIGTYLDYPEQIRLWANAIHKYGKKVWVRSAGFNSWQGTFGSQANGSAAIHIILVNSWINNNYSIFRDGDIFEPAPDEASNGKYWFIKYGPKGVGSNSTSKTEFNNFIKSTVSVARTAFDRHNLGGVIAEFYADNPSVIKDALFPDTVNLLKFVGTDNYPERLKTTPENGAEAMKSELQKWIVGTHNNKSWNITFGPNIYIQFDEETQTKAYLAELAVILGTVPSLHGITIWQFGEVNNWPKSRLFNYTSGTWKPRSITRVIGNQ</sequence>
<organism evidence="1 2">
    <name type="scientific">Candidatus Woesebacteria bacterium RIFCSPHIGHO2_01_FULL_38_26b</name>
    <dbReference type="NCBI Taxonomy" id="1802491"/>
    <lineage>
        <taxon>Bacteria</taxon>
        <taxon>Candidatus Woeseibacteriota</taxon>
    </lineage>
</organism>
<dbReference type="SUPFAM" id="SSF51445">
    <property type="entry name" value="(Trans)glycosidases"/>
    <property type="match status" value="1"/>
</dbReference>
<name>A0A1F7XVZ2_9BACT</name>
<protein>
    <recommendedName>
        <fullName evidence="3">GH10 domain-containing protein</fullName>
    </recommendedName>
</protein>
<dbReference type="InterPro" id="IPR017853">
    <property type="entry name" value="GH"/>
</dbReference>
<dbReference type="Proteomes" id="UP000176741">
    <property type="component" value="Unassembled WGS sequence"/>
</dbReference>